<dbReference type="Gene3D" id="1.50.10.10">
    <property type="match status" value="1"/>
</dbReference>
<keyword evidence="2" id="KW-0808">Transferase</keyword>
<dbReference type="Pfam" id="PF06165">
    <property type="entry name" value="GH94_b-supersand"/>
    <property type="match status" value="1"/>
</dbReference>
<evidence type="ECO:0000259" key="4">
    <source>
        <dbReference type="Pfam" id="PF06165"/>
    </source>
</evidence>
<feature type="compositionally biased region" description="Basic and acidic residues" evidence="3">
    <location>
        <begin position="67"/>
        <end position="76"/>
    </location>
</feature>
<protein>
    <submittedName>
        <fullName evidence="6">Glycoside hydrolase family 94 protein</fullName>
    </submittedName>
</protein>
<dbReference type="GO" id="GO:0030246">
    <property type="term" value="F:carbohydrate binding"/>
    <property type="evidence" value="ECO:0007669"/>
    <property type="project" value="InterPro"/>
</dbReference>
<dbReference type="InterPro" id="IPR033432">
    <property type="entry name" value="GH94_catalytic"/>
</dbReference>
<feature type="domain" description="Glycosyl hydrolase 94 supersandwich" evidence="4">
    <location>
        <begin position="160"/>
        <end position="376"/>
    </location>
</feature>
<feature type="compositionally biased region" description="Polar residues" evidence="3">
    <location>
        <begin position="53"/>
        <end position="62"/>
    </location>
</feature>
<gene>
    <name evidence="6" type="ORF">K444DRAFT_620630</name>
</gene>
<dbReference type="GO" id="GO:0016787">
    <property type="term" value="F:hydrolase activity"/>
    <property type="evidence" value="ECO:0007669"/>
    <property type="project" value="UniProtKB-KW"/>
</dbReference>
<evidence type="ECO:0000313" key="7">
    <source>
        <dbReference type="Proteomes" id="UP000235371"/>
    </source>
</evidence>
<dbReference type="InterPro" id="IPR052047">
    <property type="entry name" value="GH94_Enzymes"/>
</dbReference>
<evidence type="ECO:0000256" key="1">
    <source>
        <dbReference type="ARBA" id="ARBA00022676"/>
    </source>
</evidence>
<proteinExistence type="predicted"/>
<dbReference type="GO" id="GO:0030245">
    <property type="term" value="P:cellulose catabolic process"/>
    <property type="evidence" value="ECO:0007669"/>
    <property type="project" value="InterPro"/>
</dbReference>
<dbReference type="InterPro" id="IPR008928">
    <property type="entry name" value="6-hairpin_glycosidase_sf"/>
</dbReference>
<evidence type="ECO:0000256" key="2">
    <source>
        <dbReference type="ARBA" id="ARBA00022679"/>
    </source>
</evidence>
<name>A0A2J6SL99_9HELO</name>
<dbReference type="InterPro" id="IPR010383">
    <property type="entry name" value="Glyco_hydrolase_94_b-supersand"/>
</dbReference>
<evidence type="ECO:0000259" key="5">
    <source>
        <dbReference type="Pfam" id="PF17167"/>
    </source>
</evidence>
<dbReference type="SUPFAM" id="SSF48208">
    <property type="entry name" value="Six-hairpin glycosidases"/>
    <property type="match status" value="1"/>
</dbReference>
<dbReference type="InterPro" id="IPR037814">
    <property type="entry name" value="GH94N_CBAP"/>
</dbReference>
<dbReference type="OrthoDB" id="5337493at2759"/>
<reference evidence="6 7" key="1">
    <citation type="submission" date="2016-04" db="EMBL/GenBank/DDBJ databases">
        <title>A degradative enzymes factory behind the ericoid mycorrhizal symbiosis.</title>
        <authorList>
            <consortium name="DOE Joint Genome Institute"/>
            <person name="Martino E."/>
            <person name="Morin E."/>
            <person name="Grelet G."/>
            <person name="Kuo A."/>
            <person name="Kohler A."/>
            <person name="Daghino S."/>
            <person name="Barry K."/>
            <person name="Choi C."/>
            <person name="Cichocki N."/>
            <person name="Clum A."/>
            <person name="Copeland A."/>
            <person name="Hainaut M."/>
            <person name="Haridas S."/>
            <person name="Labutti K."/>
            <person name="Lindquist E."/>
            <person name="Lipzen A."/>
            <person name="Khouja H.-R."/>
            <person name="Murat C."/>
            <person name="Ohm R."/>
            <person name="Olson A."/>
            <person name="Spatafora J."/>
            <person name="Veneault-Fourrey C."/>
            <person name="Henrissat B."/>
            <person name="Grigoriev I."/>
            <person name="Martin F."/>
            <person name="Perotto S."/>
        </authorList>
    </citation>
    <scope>NUCLEOTIDE SEQUENCE [LARGE SCALE GENOMIC DNA]</scope>
    <source>
        <strain evidence="6 7">E</strain>
    </source>
</reference>
<keyword evidence="6" id="KW-0378">Hydrolase</keyword>
<dbReference type="GO" id="GO:0016758">
    <property type="term" value="F:hexosyltransferase activity"/>
    <property type="evidence" value="ECO:0007669"/>
    <property type="project" value="InterPro"/>
</dbReference>
<dbReference type="SUPFAM" id="SSF74650">
    <property type="entry name" value="Galactose mutarotase-like"/>
    <property type="match status" value="1"/>
</dbReference>
<dbReference type="FunFam" id="1.50.10.10:FF:000046">
    <property type="entry name" value="Cellobionic acid phosphorylase"/>
    <property type="match status" value="1"/>
</dbReference>
<feature type="region of interest" description="Disordered" evidence="3">
    <location>
        <begin position="1"/>
        <end position="101"/>
    </location>
</feature>
<sequence>MVRLTHNARVGSNGSISSMPNGHDQTASNGSGRHHRSSSLTSNGSNGQGRRCSISNSFNGPASPTPVRKDAKDRFELNVADDNPVPLLRPTKNGDRYELTSPTAMPKADGFLWNQRMMIQVTCRGYATAQFLQPEPAKYAHAPNIEAKTFMQPEQAYYAHHPGRFVYIKDEESGELFSAPYEPCRTPVNRFVFSVGKSDIQWTVEHLGIHVELTLSLPTHDVAEMWTVKVTNLSGRPRKISVYPYFPIGNMSWMNQAAEYREDLGGVVASSVTPYQKAQDYFKNKTLKDKTFFLCETPPTSWECMQDAFEGEGGLHAPSALMDQPDLSKGDARYEVPIAAVQYRTSLEANEQRAYRFLFGPAVDDTEIHSMRKKYLSEEGFAKSQRDYALYIEQGRGCLHIETPDKHLDNFVNNWLPRQVYYHGDVNRLTTDPQTRNYLQDNMGMSFIKPEVTRKAFLKALSQQEASGNMPDGILLAEGAELKYINQVPHTDHCVWLPVTLEVYLAETGDYDVLDEEVKRVDGTTNTVFWGFCKAMDWLIAARDERGLSYIKEGDWCDPMNMVGYKGKGVSGWLTVASGVALKIWAGICDQQGQPRLAARYRAGVQAVNEAANTHLWDGEWFARGITDDGVVFGTQKDTEGRIWLNPQVWAILSGAASLEQRAKIIPQVEKQLGTPYGIAMFAPPFQSMREDVGRVTQKYPGSAENGSVYNHAAIFYIYSLYTIGEHDRAFKLLRQMLPGPSEEDYLQRGQLPVYIPNYYRGAYHEFPRTAGRSSHLFNTGTMPWVYRCLVEGLCGLRGDEHGLRVNPQLPSQWNSIKVTRLFRGAKFVLDIRHQDVEEVIVKIGEKVVPEAYIKDFEAGKTYQVSVSVPR</sequence>
<dbReference type="Proteomes" id="UP000235371">
    <property type="component" value="Unassembled WGS sequence"/>
</dbReference>
<dbReference type="PANTHER" id="PTHR37469:SF2">
    <property type="entry name" value="CELLOBIONIC ACID PHOSPHORYLASE"/>
    <property type="match status" value="1"/>
</dbReference>
<keyword evidence="7" id="KW-1185">Reference proteome</keyword>
<dbReference type="CDD" id="cd11748">
    <property type="entry name" value="GH94N_NdvB_like"/>
    <property type="match status" value="1"/>
</dbReference>
<feature type="domain" description="Glycosyl hydrolase 94 catalytic" evidence="5">
    <location>
        <begin position="400"/>
        <end position="796"/>
    </location>
</feature>
<dbReference type="InterPro" id="IPR012341">
    <property type="entry name" value="6hp_glycosidase-like_sf"/>
</dbReference>
<dbReference type="Gene3D" id="2.70.98.40">
    <property type="entry name" value="Glycoside hydrolase, family 65, N-terminal domain"/>
    <property type="match status" value="1"/>
</dbReference>
<dbReference type="Pfam" id="PF17167">
    <property type="entry name" value="Glyco_hydro_94"/>
    <property type="match status" value="1"/>
</dbReference>
<dbReference type="InterPro" id="IPR037018">
    <property type="entry name" value="GH65_N"/>
</dbReference>
<accession>A0A2J6SL99</accession>
<evidence type="ECO:0000313" key="6">
    <source>
        <dbReference type="EMBL" id="PMD51534.1"/>
    </source>
</evidence>
<evidence type="ECO:0000256" key="3">
    <source>
        <dbReference type="SAM" id="MobiDB-lite"/>
    </source>
</evidence>
<dbReference type="Gene3D" id="2.60.420.10">
    <property type="entry name" value="Maltose phosphorylase, domain 3"/>
    <property type="match status" value="1"/>
</dbReference>
<dbReference type="RefSeq" id="XP_024728438.1">
    <property type="nucleotide sequence ID" value="XM_024881746.1"/>
</dbReference>
<dbReference type="EMBL" id="KZ613912">
    <property type="protein sequence ID" value="PMD51534.1"/>
    <property type="molecule type" value="Genomic_DNA"/>
</dbReference>
<dbReference type="InterPro" id="IPR011013">
    <property type="entry name" value="Gal_mutarotase_sf_dom"/>
</dbReference>
<dbReference type="InParanoid" id="A0A2J6SL99"/>
<organism evidence="6 7">
    <name type="scientific">Hyaloscypha bicolor E</name>
    <dbReference type="NCBI Taxonomy" id="1095630"/>
    <lineage>
        <taxon>Eukaryota</taxon>
        <taxon>Fungi</taxon>
        <taxon>Dikarya</taxon>
        <taxon>Ascomycota</taxon>
        <taxon>Pezizomycotina</taxon>
        <taxon>Leotiomycetes</taxon>
        <taxon>Helotiales</taxon>
        <taxon>Hyaloscyphaceae</taxon>
        <taxon>Hyaloscypha</taxon>
        <taxon>Hyaloscypha bicolor</taxon>
    </lineage>
</organism>
<keyword evidence="1" id="KW-0328">Glycosyltransferase</keyword>
<feature type="compositionally biased region" description="Polar residues" evidence="3">
    <location>
        <begin position="10"/>
        <end position="29"/>
    </location>
</feature>
<dbReference type="AlphaFoldDB" id="A0A2J6SL99"/>
<dbReference type="GeneID" id="36589823"/>
<dbReference type="PANTHER" id="PTHR37469">
    <property type="entry name" value="CELLOBIONIC ACID PHOSPHORYLASE-RELATED"/>
    <property type="match status" value="1"/>
</dbReference>